<protein>
    <recommendedName>
        <fullName evidence="3">DUF3572 domain-containing protein</fullName>
    </recommendedName>
</protein>
<evidence type="ECO:0000313" key="2">
    <source>
        <dbReference type="Proteomes" id="UP000031368"/>
    </source>
</evidence>
<dbReference type="AlphaFoldDB" id="A0A0B4X2W2"/>
<proteinExistence type="predicted"/>
<keyword evidence="2" id="KW-1185">Reference proteome</keyword>
<dbReference type="KEGG" id="rga:RGR602_CH01496"/>
<dbReference type="EMBL" id="CP006877">
    <property type="protein sequence ID" value="AJD40848.1"/>
    <property type="molecule type" value="Genomic_DNA"/>
</dbReference>
<dbReference type="Proteomes" id="UP000031368">
    <property type="component" value="Chromosome"/>
</dbReference>
<dbReference type="InterPro" id="IPR021955">
    <property type="entry name" value="DUF3572"/>
</dbReference>
<evidence type="ECO:0008006" key="3">
    <source>
        <dbReference type="Google" id="ProtNLM"/>
    </source>
</evidence>
<dbReference type="Pfam" id="PF12096">
    <property type="entry name" value="DUF3572"/>
    <property type="match status" value="1"/>
</dbReference>
<evidence type="ECO:0000313" key="1">
    <source>
        <dbReference type="EMBL" id="AJD40848.1"/>
    </source>
</evidence>
<name>A0A0B4X2W2_9HYPH</name>
<sequence>MQSNFKTSKQFAADPQETAIAVLSWLANEPDMFSRFLALTGVEPAQVRNAVHDPGFLAGMLDFLMNHEPTAVAFCEATGTRPDTLAAVWRHFSSPGLDSGEY</sequence>
<dbReference type="HOGENOM" id="CLU_165306_0_0_5"/>
<gene>
    <name evidence="1" type="ORF">RGR602_CH01496</name>
</gene>
<dbReference type="RefSeq" id="WP_039844582.1">
    <property type="nucleotide sequence ID" value="NZ_CP006877.1"/>
</dbReference>
<accession>A0A0B4X2W2</accession>
<organism evidence="1 2">
    <name type="scientific">Rhizobium gallicum bv. gallicum R602sp</name>
    <dbReference type="NCBI Taxonomy" id="1041138"/>
    <lineage>
        <taxon>Bacteria</taxon>
        <taxon>Pseudomonadati</taxon>
        <taxon>Pseudomonadota</taxon>
        <taxon>Alphaproteobacteria</taxon>
        <taxon>Hyphomicrobiales</taxon>
        <taxon>Rhizobiaceae</taxon>
        <taxon>Rhizobium/Agrobacterium group</taxon>
        <taxon>Rhizobium</taxon>
    </lineage>
</organism>
<reference evidence="1 2" key="1">
    <citation type="submission" date="2013-11" db="EMBL/GenBank/DDBJ databases">
        <title>Complete genome sequence of Rhizobium gallicum bv. gallicum R602.</title>
        <authorList>
            <person name="Bustos P."/>
            <person name="Santamaria R.I."/>
            <person name="Lozano L."/>
            <person name="Acosta J.L."/>
            <person name="Ormeno-Orrillo E."/>
            <person name="Rogel M.A."/>
            <person name="Romero D."/>
            <person name="Cevallos M.A."/>
            <person name="Martinez-Romero E."/>
            <person name="Gonzalez V."/>
        </authorList>
    </citation>
    <scope>NUCLEOTIDE SEQUENCE [LARGE SCALE GENOMIC DNA]</scope>
    <source>
        <strain evidence="1 2">R602</strain>
    </source>
</reference>